<comment type="cofactor">
    <cofactor evidence="1 15">
        <name>Mg(2+)</name>
        <dbReference type="ChEBI" id="CHEBI:18420"/>
    </cofactor>
</comment>
<dbReference type="GO" id="GO:0042802">
    <property type="term" value="F:identical protein binding"/>
    <property type="evidence" value="ECO:0007669"/>
    <property type="project" value="TreeGrafter"/>
</dbReference>
<keyword evidence="5 15" id="KW-0963">Cytoplasm</keyword>
<dbReference type="RefSeq" id="WP_013558616.1">
    <property type="nucleotide sequence ID" value="NC_014960.1"/>
</dbReference>
<evidence type="ECO:0000256" key="5">
    <source>
        <dbReference type="ARBA" id="ARBA00022490"/>
    </source>
</evidence>
<evidence type="ECO:0000256" key="15">
    <source>
        <dbReference type="HAMAP-Rule" id="MF_00339"/>
    </source>
</evidence>
<feature type="domain" description="Phosphofructokinase" evidence="16">
    <location>
        <begin position="11"/>
        <end position="284"/>
    </location>
</feature>
<evidence type="ECO:0000256" key="1">
    <source>
        <dbReference type="ARBA" id="ARBA00001946"/>
    </source>
</evidence>
<feature type="active site" description="Proton acceptor" evidence="15">
    <location>
        <position position="134"/>
    </location>
</feature>
<dbReference type="Proteomes" id="UP000008922">
    <property type="component" value="Chromosome"/>
</dbReference>
<dbReference type="EC" id="2.7.1.11" evidence="15"/>
<dbReference type="GO" id="GO:0061621">
    <property type="term" value="P:canonical glycolysis"/>
    <property type="evidence" value="ECO:0007669"/>
    <property type="project" value="TreeGrafter"/>
</dbReference>
<name>E8MZ75_ANATU</name>
<dbReference type="FunCoup" id="E8MZ75">
    <property type="interactions" value="320"/>
</dbReference>
<feature type="binding site" description="in other chain" evidence="15">
    <location>
        <begin position="192"/>
        <end position="194"/>
    </location>
    <ligand>
        <name>ADP</name>
        <dbReference type="ChEBI" id="CHEBI:456216"/>
        <note>allosteric activator; ligand shared between dimeric partners</note>
    </ligand>
</feature>
<feature type="binding site" description="in other chain" evidence="15">
    <location>
        <begin position="132"/>
        <end position="134"/>
    </location>
    <ligand>
        <name>substrate</name>
        <note>ligand shared between dimeric partners</note>
    </ligand>
</feature>
<dbReference type="AlphaFoldDB" id="E8MZ75"/>
<feature type="binding site" description="in other chain" evidence="15">
    <location>
        <position position="218"/>
    </location>
    <ligand>
        <name>ADP</name>
        <dbReference type="ChEBI" id="CHEBI:456216"/>
        <note>allosteric activator; ligand shared between dimeric partners</note>
    </ligand>
</feature>
<dbReference type="EMBL" id="AP012029">
    <property type="protein sequence ID" value="BAJ62218.1"/>
    <property type="molecule type" value="Genomic_DNA"/>
</dbReference>
<dbReference type="GO" id="GO:0003872">
    <property type="term" value="F:6-phosphofructokinase activity"/>
    <property type="evidence" value="ECO:0007669"/>
    <property type="project" value="UniProtKB-UniRule"/>
</dbReference>
<dbReference type="eggNOG" id="COG0205">
    <property type="taxonomic scope" value="Bacteria"/>
</dbReference>
<dbReference type="NCBIfam" id="TIGR02482">
    <property type="entry name" value="PFKA_ATP"/>
    <property type="match status" value="1"/>
</dbReference>
<dbReference type="NCBIfam" id="NF002872">
    <property type="entry name" value="PRK03202.1"/>
    <property type="match status" value="1"/>
</dbReference>
<dbReference type="HAMAP" id="MF_00339">
    <property type="entry name" value="Phosphofructokinase_I_B1"/>
    <property type="match status" value="1"/>
</dbReference>
<dbReference type="PROSITE" id="PS00433">
    <property type="entry name" value="PHOSPHOFRUCTOKINASE"/>
    <property type="match status" value="1"/>
</dbReference>
<keyword evidence="9 15" id="KW-0547">Nucleotide-binding</keyword>
<keyword evidence="6 15" id="KW-0021">Allosteric enzyme</keyword>
<dbReference type="InParanoid" id="E8MZ75"/>
<dbReference type="KEGG" id="atm:ANT_01840"/>
<feature type="binding site" evidence="15">
    <location>
        <begin position="28"/>
        <end position="32"/>
    </location>
    <ligand>
        <name>ADP</name>
        <dbReference type="ChEBI" id="CHEBI:456216"/>
        <note>allosteric activator; ligand shared between dimeric partners</note>
    </ligand>
</feature>
<comment type="function">
    <text evidence="2 15">Catalyzes the phosphorylation of D-fructose 6-phosphate to fructose 1,6-bisphosphate by ATP, the first committing step of glycolysis.</text>
</comment>
<dbReference type="PIRSF" id="PIRSF000532">
    <property type="entry name" value="ATP_PFK_prok"/>
    <property type="match status" value="1"/>
</dbReference>
<evidence type="ECO:0000256" key="3">
    <source>
        <dbReference type="ARBA" id="ARBA00004496"/>
    </source>
</evidence>
<comment type="subunit">
    <text evidence="15">Homotetramer.</text>
</comment>
<organism evidence="17 18">
    <name type="scientific">Anaerolinea thermophila (strain DSM 14523 / JCM 11388 / NBRC 100420 / UNI-1)</name>
    <dbReference type="NCBI Taxonomy" id="926569"/>
    <lineage>
        <taxon>Bacteria</taxon>
        <taxon>Bacillati</taxon>
        <taxon>Chloroflexota</taxon>
        <taxon>Anaerolineae</taxon>
        <taxon>Anaerolineales</taxon>
        <taxon>Anaerolineaceae</taxon>
        <taxon>Anaerolinea</taxon>
    </lineage>
</organism>
<feature type="binding site" evidence="15">
    <location>
        <begin position="79"/>
        <end position="80"/>
    </location>
    <ligand>
        <name>ATP</name>
        <dbReference type="ChEBI" id="CHEBI:30616"/>
    </ligand>
</feature>
<keyword evidence="11 15" id="KW-0067">ATP-binding</keyword>
<evidence type="ECO:0000313" key="18">
    <source>
        <dbReference type="Proteomes" id="UP000008922"/>
    </source>
</evidence>
<dbReference type="HOGENOM" id="CLU_020655_0_1_0"/>
<comment type="similarity">
    <text evidence="15">Belongs to the phosphofructokinase type A (PFKA) family. ATP-dependent PFK group I subfamily. Prokaryotic clade 'B1' sub-subfamily.</text>
</comment>
<dbReference type="Pfam" id="PF00365">
    <property type="entry name" value="PFK"/>
    <property type="match status" value="1"/>
</dbReference>
<dbReference type="InterPro" id="IPR035966">
    <property type="entry name" value="PKF_sf"/>
</dbReference>
<evidence type="ECO:0000256" key="13">
    <source>
        <dbReference type="ARBA" id="ARBA00023152"/>
    </source>
</evidence>
<evidence type="ECO:0000256" key="4">
    <source>
        <dbReference type="ARBA" id="ARBA00004679"/>
    </source>
</evidence>
<keyword evidence="13 15" id="KW-0324">Glycolysis</keyword>
<dbReference type="GO" id="GO:0030388">
    <property type="term" value="P:fructose 1,6-bisphosphate metabolic process"/>
    <property type="evidence" value="ECO:0007669"/>
    <property type="project" value="TreeGrafter"/>
</dbReference>
<dbReference type="FunFam" id="3.40.50.460:FF:000002">
    <property type="entry name" value="ATP-dependent 6-phosphofructokinase"/>
    <property type="match status" value="1"/>
</dbReference>
<dbReference type="GO" id="GO:0006002">
    <property type="term" value="P:fructose 6-phosphate metabolic process"/>
    <property type="evidence" value="ECO:0007669"/>
    <property type="project" value="UniProtKB-UniRule"/>
</dbReference>
<protein>
    <recommendedName>
        <fullName evidence="15">ATP-dependent 6-phosphofructokinase</fullName>
        <shortName evidence="15">ATP-PFK</shortName>
        <shortName evidence="15">Phosphofructokinase</shortName>
        <ecNumber evidence="15">2.7.1.11</ecNumber>
    </recommendedName>
    <alternativeName>
        <fullName evidence="15">Phosphohexokinase</fullName>
    </alternativeName>
</protein>
<keyword evidence="12 15" id="KW-0460">Magnesium</keyword>
<dbReference type="InterPro" id="IPR000023">
    <property type="entry name" value="Phosphofructokinase_dom"/>
</dbReference>
<dbReference type="PANTHER" id="PTHR13697">
    <property type="entry name" value="PHOSPHOFRUCTOKINASE"/>
    <property type="match status" value="1"/>
</dbReference>
<comment type="activity regulation">
    <text evidence="15">Allosterically activated by ADP and other diphosphonucleosides, and allosterically inhibited by phosphoenolpyruvate.</text>
</comment>
<dbReference type="InterPro" id="IPR012828">
    <property type="entry name" value="PFKA_ATP_prok"/>
</dbReference>
<feature type="binding site" evidence="15">
    <location>
        <begin position="109"/>
        <end position="112"/>
    </location>
    <ligand>
        <name>ATP</name>
        <dbReference type="ChEBI" id="CHEBI:30616"/>
    </ligand>
</feature>
<evidence type="ECO:0000256" key="14">
    <source>
        <dbReference type="ARBA" id="ARBA00048070"/>
    </source>
</evidence>
<dbReference type="GO" id="GO:0070095">
    <property type="term" value="F:fructose-6-phosphate binding"/>
    <property type="evidence" value="ECO:0007669"/>
    <property type="project" value="TreeGrafter"/>
</dbReference>
<comment type="subcellular location">
    <subcellularLocation>
        <location evidence="3 15">Cytoplasm</location>
    </subcellularLocation>
</comment>
<dbReference type="InterPro" id="IPR012003">
    <property type="entry name" value="ATP_PFK_prok-type"/>
</dbReference>
<feature type="binding site" description="in other chain" evidence="15">
    <location>
        <position position="161"/>
    </location>
    <ligand>
        <name>ADP</name>
        <dbReference type="ChEBI" id="CHEBI:456216"/>
        <note>allosteric activator; ligand shared between dimeric partners</note>
    </ligand>
</feature>
<accession>E8MZ75</accession>
<reference evidence="17 18" key="1">
    <citation type="submission" date="2010-12" db="EMBL/GenBank/DDBJ databases">
        <title>Whole genome sequence of Anaerolinea thermophila UNI-1.</title>
        <authorList>
            <person name="Narita-Yamada S."/>
            <person name="Kishi E."/>
            <person name="Watanabe Y."/>
            <person name="Takasaki K."/>
            <person name="Ankai A."/>
            <person name="Oguchi A."/>
            <person name="Fukui S."/>
            <person name="Takahashi M."/>
            <person name="Yashiro I."/>
            <person name="Hosoyama A."/>
            <person name="Sekiguchi Y."/>
            <person name="Hanada S."/>
            <person name="Fujita N."/>
        </authorList>
    </citation>
    <scope>NUCLEOTIDE SEQUENCE [LARGE SCALE GENOMIC DNA]</scope>
    <source>
        <strain evidence="18">DSM 14523 / JCM 11388 / NBRC 100420 / UNI-1</strain>
    </source>
</reference>
<feature type="binding site" description="in other chain" evidence="15">
    <location>
        <position position="229"/>
    </location>
    <ligand>
        <name>substrate</name>
        <note>ligand shared between dimeric partners</note>
    </ligand>
</feature>
<gene>
    <name evidence="15 17" type="primary">pfkA</name>
    <name evidence="17" type="ordered locus">ANT_01840</name>
</gene>
<feature type="binding site" description="in other chain" evidence="15">
    <location>
        <begin position="220"/>
        <end position="222"/>
    </location>
    <ligand>
        <name>ADP</name>
        <dbReference type="ChEBI" id="CHEBI:456216"/>
        <note>allosteric activator; ligand shared between dimeric partners</note>
    </ligand>
</feature>
<feature type="binding site" description="in other chain" evidence="15">
    <location>
        <begin position="176"/>
        <end position="178"/>
    </location>
    <ligand>
        <name>substrate</name>
        <note>ligand shared between dimeric partners</note>
    </ligand>
</feature>
<comment type="catalytic activity">
    <reaction evidence="14 15">
        <text>beta-D-fructose 6-phosphate + ATP = beta-D-fructose 1,6-bisphosphate + ADP + H(+)</text>
        <dbReference type="Rhea" id="RHEA:16109"/>
        <dbReference type="ChEBI" id="CHEBI:15378"/>
        <dbReference type="ChEBI" id="CHEBI:30616"/>
        <dbReference type="ChEBI" id="CHEBI:32966"/>
        <dbReference type="ChEBI" id="CHEBI:57634"/>
        <dbReference type="ChEBI" id="CHEBI:456216"/>
        <dbReference type="EC" id="2.7.1.11"/>
    </reaction>
</comment>
<dbReference type="Gene3D" id="3.40.50.450">
    <property type="match status" value="1"/>
</dbReference>
<evidence type="ECO:0000256" key="9">
    <source>
        <dbReference type="ARBA" id="ARBA00022741"/>
    </source>
</evidence>
<evidence type="ECO:0000256" key="6">
    <source>
        <dbReference type="ARBA" id="ARBA00022533"/>
    </source>
</evidence>
<keyword evidence="18" id="KW-1185">Reference proteome</keyword>
<dbReference type="GO" id="GO:0046872">
    <property type="term" value="F:metal ion binding"/>
    <property type="evidence" value="ECO:0007669"/>
    <property type="project" value="UniProtKB-KW"/>
</dbReference>
<sequence>MIMFKTSLRTIGVMTSGGDAPGMNPAIRAVVRTALANGIRVIGIEDGYEGMLNGRFREMGARDVGGILQRGGTILRTARSMEFKTPEGQRKAIRQLSSAGIDAVVIIGGDGSLTGGMKLQEQGVPVIGIPGSIDNDIYGTDMCVGVDTALNTIVDAIDKLRDTASSHNRAFFVETMGRNCGYLAVQAGIICGAEMAIIPEYETPFKEVAEAVEDAYKRGKSHCIIVVAEGAKLNANELAAKLQEMNVGFDTRVTVLGHVQRGGKPTAFDRFLATRFGVKAIEFLLSGQTGVMTALTGRDITPIPLATVVNNRRTLSEEYIKMARILAR</sequence>
<feature type="binding site" evidence="15">
    <location>
        <position position="169"/>
    </location>
    <ligand>
        <name>substrate</name>
        <note>ligand shared between dimeric partners</note>
    </ligand>
</feature>
<evidence type="ECO:0000256" key="7">
    <source>
        <dbReference type="ARBA" id="ARBA00022679"/>
    </source>
</evidence>
<evidence type="ECO:0000256" key="12">
    <source>
        <dbReference type="ARBA" id="ARBA00022842"/>
    </source>
</evidence>
<proteinExistence type="inferred from homology"/>
<dbReference type="InterPro" id="IPR015912">
    <property type="entry name" value="Phosphofructokinase_CS"/>
</dbReference>
<keyword evidence="8 15" id="KW-0479">Metal-binding</keyword>
<dbReference type="SUPFAM" id="SSF53784">
    <property type="entry name" value="Phosphofructokinase"/>
    <property type="match status" value="1"/>
</dbReference>
<feature type="binding site" description="in other chain" evidence="15">
    <location>
        <begin position="258"/>
        <end position="261"/>
    </location>
    <ligand>
        <name>substrate</name>
        <note>ligand shared between dimeric partners</note>
    </ligand>
</feature>
<evidence type="ECO:0000256" key="2">
    <source>
        <dbReference type="ARBA" id="ARBA00002659"/>
    </source>
</evidence>
<keyword evidence="7 15" id="KW-0808">Transferase</keyword>
<dbReference type="Gene3D" id="3.40.50.460">
    <property type="entry name" value="Phosphofructokinase domain"/>
    <property type="match status" value="1"/>
</dbReference>
<evidence type="ECO:0000313" key="17">
    <source>
        <dbReference type="EMBL" id="BAJ62218.1"/>
    </source>
</evidence>
<dbReference type="UniPathway" id="UPA00109">
    <property type="reaction ID" value="UER00182"/>
</dbReference>
<dbReference type="InterPro" id="IPR022953">
    <property type="entry name" value="ATP_PFK"/>
</dbReference>
<feature type="binding site" evidence="15">
    <location>
        <position position="110"/>
    </location>
    <ligand>
        <name>Mg(2+)</name>
        <dbReference type="ChEBI" id="CHEBI:18420"/>
        <note>catalytic</note>
    </ligand>
</feature>
<dbReference type="GO" id="GO:0005524">
    <property type="term" value="F:ATP binding"/>
    <property type="evidence" value="ECO:0007669"/>
    <property type="project" value="UniProtKB-UniRule"/>
</dbReference>
<keyword evidence="10 15" id="KW-0418">Kinase</keyword>
<dbReference type="GO" id="GO:0016208">
    <property type="term" value="F:AMP binding"/>
    <property type="evidence" value="ECO:0007669"/>
    <property type="project" value="TreeGrafter"/>
</dbReference>
<dbReference type="PANTHER" id="PTHR13697:SF4">
    <property type="entry name" value="ATP-DEPENDENT 6-PHOSPHOFRUCTOKINASE"/>
    <property type="match status" value="1"/>
</dbReference>
<evidence type="ECO:0000256" key="10">
    <source>
        <dbReference type="ARBA" id="ARBA00022777"/>
    </source>
</evidence>
<evidence type="ECO:0000256" key="8">
    <source>
        <dbReference type="ARBA" id="ARBA00022723"/>
    </source>
</evidence>
<dbReference type="PRINTS" id="PR00476">
    <property type="entry name" value="PHFRCTKINASE"/>
</dbReference>
<dbReference type="GO" id="GO:0048029">
    <property type="term" value="F:monosaccharide binding"/>
    <property type="evidence" value="ECO:0007669"/>
    <property type="project" value="TreeGrafter"/>
</dbReference>
<dbReference type="GO" id="GO:0005945">
    <property type="term" value="C:6-phosphofructokinase complex"/>
    <property type="evidence" value="ECO:0007669"/>
    <property type="project" value="TreeGrafter"/>
</dbReference>
<dbReference type="FunFam" id="3.40.50.450:FF:000001">
    <property type="entry name" value="ATP-dependent 6-phosphofructokinase"/>
    <property type="match status" value="1"/>
</dbReference>
<comment type="caution">
    <text evidence="15">Lacks conserved residue(s) required for the propagation of feature annotation.</text>
</comment>
<dbReference type="STRING" id="926569.ANT_01840"/>
<comment type="pathway">
    <text evidence="4 15">Carbohydrate degradation; glycolysis; D-glyceraldehyde 3-phosphate and glycerone phosphate from D-glucose: step 3/4.</text>
</comment>
<feature type="binding site" evidence="15">
    <location>
        <position position="18"/>
    </location>
    <ligand>
        <name>ATP</name>
        <dbReference type="ChEBI" id="CHEBI:30616"/>
    </ligand>
</feature>
<evidence type="ECO:0000259" key="16">
    <source>
        <dbReference type="Pfam" id="PF00365"/>
    </source>
</evidence>
<evidence type="ECO:0000256" key="11">
    <source>
        <dbReference type="ARBA" id="ARBA00022840"/>
    </source>
</evidence>
<feature type="binding site" evidence="15">
    <location>
        <position position="252"/>
    </location>
    <ligand>
        <name>substrate</name>
        <note>ligand shared between dimeric partners</note>
    </ligand>
</feature>